<dbReference type="PANTHER" id="PTHR45662:SF2">
    <property type="entry name" value="PHOSPHATIDYLINOSITOL-3-PHOSPHATASE SAC1"/>
    <property type="match status" value="1"/>
</dbReference>
<gene>
    <name evidence="3" type="ORF">QCA50_001501</name>
</gene>
<evidence type="ECO:0000256" key="1">
    <source>
        <dbReference type="SAM" id="Phobius"/>
    </source>
</evidence>
<evidence type="ECO:0000313" key="4">
    <source>
        <dbReference type="Proteomes" id="UP001385951"/>
    </source>
</evidence>
<feature type="transmembrane region" description="Helical" evidence="1">
    <location>
        <begin position="161"/>
        <end position="181"/>
    </location>
</feature>
<evidence type="ECO:0000313" key="3">
    <source>
        <dbReference type="EMBL" id="KAK7694319.1"/>
    </source>
</evidence>
<dbReference type="GO" id="GO:0005783">
    <property type="term" value="C:endoplasmic reticulum"/>
    <property type="evidence" value="ECO:0007669"/>
    <property type="project" value="TreeGrafter"/>
</dbReference>
<dbReference type="PROSITE" id="PS50275">
    <property type="entry name" value="SAC"/>
    <property type="match status" value="1"/>
</dbReference>
<name>A0AAW0GR56_9APHY</name>
<dbReference type="AlphaFoldDB" id="A0AAW0GR56"/>
<keyword evidence="1" id="KW-1133">Transmembrane helix</keyword>
<evidence type="ECO:0000259" key="2">
    <source>
        <dbReference type="PROSITE" id="PS50275"/>
    </source>
</evidence>
<dbReference type="InterPro" id="IPR002013">
    <property type="entry name" value="SAC_dom"/>
</dbReference>
<dbReference type="PANTHER" id="PTHR45662">
    <property type="entry name" value="PHOSPHATIDYLINOSITIDE PHOSPHATASE SAC1"/>
    <property type="match status" value="1"/>
</dbReference>
<dbReference type="EMBL" id="JASBNA010000002">
    <property type="protein sequence ID" value="KAK7694319.1"/>
    <property type="molecule type" value="Genomic_DNA"/>
</dbReference>
<dbReference type="GO" id="GO:0043812">
    <property type="term" value="F:phosphatidylinositol-4-phosphate phosphatase activity"/>
    <property type="evidence" value="ECO:0007669"/>
    <property type="project" value="TreeGrafter"/>
</dbReference>
<organism evidence="3 4">
    <name type="scientific">Cerrena zonata</name>
    <dbReference type="NCBI Taxonomy" id="2478898"/>
    <lineage>
        <taxon>Eukaryota</taxon>
        <taxon>Fungi</taxon>
        <taxon>Dikarya</taxon>
        <taxon>Basidiomycota</taxon>
        <taxon>Agaricomycotina</taxon>
        <taxon>Agaricomycetes</taxon>
        <taxon>Polyporales</taxon>
        <taxon>Cerrenaceae</taxon>
        <taxon>Cerrena</taxon>
    </lineage>
</organism>
<protein>
    <recommendedName>
        <fullName evidence="2">SAC domain-containing protein</fullName>
    </recommendedName>
</protein>
<keyword evidence="4" id="KW-1185">Reference proteome</keyword>
<comment type="caution">
    <text evidence="3">The sequence shown here is derived from an EMBL/GenBank/DDBJ whole genome shotgun (WGS) entry which is preliminary data.</text>
</comment>
<dbReference type="Proteomes" id="UP001385951">
    <property type="component" value="Unassembled WGS sequence"/>
</dbReference>
<accession>A0AAW0GR56</accession>
<feature type="domain" description="SAC" evidence="2">
    <location>
        <begin position="1"/>
        <end position="62"/>
    </location>
</feature>
<feature type="transmembrane region" description="Helical" evidence="1">
    <location>
        <begin position="138"/>
        <end position="155"/>
    </location>
</feature>
<proteinExistence type="predicted"/>
<sequence>MDNLDRTNVAQAAIAKWTLNRQLKALGILQENDNVENYEDLNRDFREMWSDHANLISLAYAGSGALKTEFTRTGKMSVMGQLEDGQKSVTRYLKNNFFDGARQDAYDLMTGAWVPKRNWSPSSLVADRRPLVIRAMPYLLWFSVFMILAGLTLPRSSDYSLLYYFLFWFSLVTLSLSFIISHGLEYVNWPRLISLDDTINYDGPGFRKAFNGRGFGIPALDTKVKNWTSKRKVKSRLDEIEMGSKIRVD</sequence>
<keyword evidence="1" id="KW-0812">Transmembrane</keyword>
<dbReference type="GO" id="GO:0046856">
    <property type="term" value="P:phosphatidylinositol dephosphorylation"/>
    <property type="evidence" value="ECO:0007669"/>
    <property type="project" value="TreeGrafter"/>
</dbReference>
<keyword evidence="1" id="KW-0472">Membrane</keyword>
<reference evidence="3 4" key="1">
    <citation type="submission" date="2022-09" db="EMBL/GenBank/DDBJ databases">
        <authorList>
            <person name="Palmer J.M."/>
        </authorList>
    </citation>
    <scope>NUCLEOTIDE SEQUENCE [LARGE SCALE GENOMIC DNA]</scope>
    <source>
        <strain evidence="3 4">DSM 7382</strain>
    </source>
</reference>